<dbReference type="AlphaFoldDB" id="A0A174H2B9"/>
<evidence type="ECO:0000256" key="5">
    <source>
        <dbReference type="ARBA" id="ARBA00048447"/>
    </source>
</evidence>
<dbReference type="InterPro" id="IPR035994">
    <property type="entry name" value="Nucleoside_phosphorylase_sf"/>
</dbReference>
<gene>
    <name evidence="7" type="primary">deoD_2</name>
    <name evidence="7" type="ORF">ERS852471_02014</name>
</gene>
<comment type="catalytic activity">
    <reaction evidence="5">
        <text>uridine + phosphate = alpha-D-ribose 1-phosphate + uracil</text>
        <dbReference type="Rhea" id="RHEA:24388"/>
        <dbReference type="ChEBI" id="CHEBI:16704"/>
        <dbReference type="ChEBI" id="CHEBI:17568"/>
        <dbReference type="ChEBI" id="CHEBI:43474"/>
        <dbReference type="ChEBI" id="CHEBI:57720"/>
        <dbReference type="EC" id="2.4.2.3"/>
    </reaction>
</comment>
<keyword evidence="4 7" id="KW-0808">Transferase</keyword>
<dbReference type="PANTHER" id="PTHR43691">
    <property type="entry name" value="URIDINE PHOSPHORYLASE"/>
    <property type="match status" value="1"/>
</dbReference>
<keyword evidence="3 7" id="KW-0328">Glycosyltransferase</keyword>
<dbReference type="SUPFAM" id="SSF53167">
    <property type="entry name" value="Purine and uridine phosphorylases"/>
    <property type="match status" value="1"/>
</dbReference>
<dbReference type="GO" id="GO:0004850">
    <property type="term" value="F:uridine phosphorylase activity"/>
    <property type="evidence" value="ECO:0007669"/>
    <property type="project" value="UniProtKB-EC"/>
</dbReference>
<dbReference type="CDD" id="cd09006">
    <property type="entry name" value="PNP_EcPNPI-like"/>
    <property type="match status" value="1"/>
</dbReference>
<evidence type="ECO:0000256" key="1">
    <source>
        <dbReference type="ARBA" id="ARBA00011888"/>
    </source>
</evidence>
<proteinExistence type="predicted"/>
<dbReference type="EC" id="2.4.2.3" evidence="1"/>
<dbReference type="Pfam" id="PF01048">
    <property type="entry name" value="PNP_UDP_1"/>
    <property type="match status" value="1"/>
</dbReference>
<reference evidence="7 8" key="1">
    <citation type="submission" date="2015-09" db="EMBL/GenBank/DDBJ databases">
        <authorList>
            <consortium name="Pathogen Informatics"/>
        </authorList>
    </citation>
    <scope>NUCLEOTIDE SEQUENCE [LARGE SCALE GENOMIC DNA]</scope>
    <source>
        <strain evidence="7 8">2789STDY5834856</strain>
    </source>
</reference>
<dbReference type="InterPro" id="IPR000845">
    <property type="entry name" value="Nucleoside_phosphorylase_d"/>
</dbReference>
<evidence type="ECO:0000313" key="7">
    <source>
        <dbReference type="EMBL" id="CUO67456.1"/>
    </source>
</evidence>
<organism evidence="7 8">
    <name type="scientific">Clostridium disporicum</name>
    <dbReference type="NCBI Taxonomy" id="84024"/>
    <lineage>
        <taxon>Bacteria</taxon>
        <taxon>Bacillati</taxon>
        <taxon>Bacillota</taxon>
        <taxon>Clostridia</taxon>
        <taxon>Eubacteriales</taxon>
        <taxon>Clostridiaceae</taxon>
        <taxon>Clostridium</taxon>
    </lineage>
</organism>
<dbReference type="Gene3D" id="3.40.50.1580">
    <property type="entry name" value="Nucleoside phosphorylase domain"/>
    <property type="match status" value="1"/>
</dbReference>
<dbReference type="GO" id="GO:0004731">
    <property type="term" value="F:purine-nucleoside phosphorylase activity"/>
    <property type="evidence" value="ECO:0007669"/>
    <property type="project" value="InterPro"/>
</dbReference>
<dbReference type="GO" id="GO:0005829">
    <property type="term" value="C:cytosol"/>
    <property type="evidence" value="ECO:0007669"/>
    <property type="project" value="TreeGrafter"/>
</dbReference>
<dbReference type="PANTHER" id="PTHR43691:SF11">
    <property type="entry name" value="FI09636P-RELATED"/>
    <property type="match status" value="1"/>
</dbReference>
<sequence>MGTIHIEANREDIAKIVLMPGDPLRAQFIAENYLEDAVQINKVRNMFGFTGYYKGVRVTIMASGMGGPSMGIYSHELFNKYDVEAIIRIGSTGAYSEKLNMHDVMLVESSWSQSTYAKTYSGYEEDVVYPNNELNTLIKEVSNKLNINIKTGRIHSTDAFYTKDKSVLHHIRDTYGCLGVEMESFALLHNANVAGKKAACLLTVADHALTNEKATVEERQHAFENMINLALGTVVEYSK</sequence>
<evidence type="ECO:0000256" key="2">
    <source>
        <dbReference type="ARBA" id="ARBA00021980"/>
    </source>
</evidence>
<dbReference type="RefSeq" id="WP_055266199.1">
    <property type="nucleotide sequence ID" value="NZ_CABIXQ010000013.1"/>
</dbReference>
<dbReference type="NCBIfam" id="TIGR00107">
    <property type="entry name" value="deoD"/>
    <property type="match status" value="1"/>
</dbReference>
<name>A0A174H2B9_9CLOT</name>
<dbReference type="Proteomes" id="UP000095594">
    <property type="component" value="Unassembled WGS sequence"/>
</dbReference>
<evidence type="ECO:0000313" key="8">
    <source>
        <dbReference type="Proteomes" id="UP000095594"/>
    </source>
</evidence>
<evidence type="ECO:0000256" key="3">
    <source>
        <dbReference type="ARBA" id="ARBA00022676"/>
    </source>
</evidence>
<dbReference type="EMBL" id="CYZX01000013">
    <property type="protein sequence ID" value="CUO67456.1"/>
    <property type="molecule type" value="Genomic_DNA"/>
</dbReference>
<evidence type="ECO:0000256" key="4">
    <source>
        <dbReference type="ARBA" id="ARBA00022679"/>
    </source>
</evidence>
<protein>
    <recommendedName>
        <fullName evidence="2">Uridine phosphorylase</fullName>
        <ecNumber evidence="1">2.4.2.3</ecNumber>
    </recommendedName>
</protein>
<accession>A0A174H2B9</accession>
<dbReference type="OrthoDB" id="9782889at2"/>
<feature type="domain" description="Nucleoside phosphorylase" evidence="6">
    <location>
        <begin position="15"/>
        <end position="227"/>
    </location>
</feature>
<dbReference type="NCBIfam" id="NF004489">
    <property type="entry name" value="PRK05819.1"/>
    <property type="match status" value="1"/>
</dbReference>
<dbReference type="GO" id="GO:0006152">
    <property type="term" value="P:purine nucleoside catabolic process"/>
    <property type="evidence" value="ECO:0007669"/>
    <property type="project" value="TreeGrafter"/>
</dbReference>
<dbReference type="InterPro" id="IPR004402">
    <property type="entry name" value="DeoD-type"/>
</dbReference>
<evidence type="ECO:0000259" key="6">
    <source>
        <dbReference type="Pfam" id="PF01048"/>
    </source>
</evidence>